<protein>
    <submittedName>
        <fullName evidence="1">Uncharacterized protein</fullName>
    </submittedName>
</protein>
<accession>A0A7C9E253</accession>
<reference evidence="1" key="1">
    <citation type="journal article" date="2013" name="J. Plant Res.">
        <title>Effect of fungi and light on seed germination of three Opuntia species from semiarid lands of central Mexico.</title>
        <authorList>
            <person name="Delgado-Sanchez P."/>
            <person name="Jimenez-Bremont J.F."/>
            <person name="Guerrero-Gonzalez Mde L."/>
            <person name="Flores J."/>
        </authorList>
    </citation>
    <scope>NUCLEOTIDE SEQUENCE</scope>
    <source>
        <tissue evidence="1">Cladode</tissue>
    </source>
</reference>
<organism evidence="1">
    <name type="scientific">Opuntia streptacantha</name>
    <name type="common">Prickly pear cactus</name>
    <name type="synonym">Opuntia cardona</name>
    <dbReference type="NCBI Taxonomy" id="393608"/>
    <lineage>
        <taxon>Eukaryota</taxon>
        <taxon>Viridiplantae</taxon>
        <taxon>Streptophyta</taxon>
        <taxon>Embryophyta</taxon>
        <taxon>Tracheophyta</taxon>
        <taxon>Spermatophyta</taxon>
        <taxon>Magnoliopsida</taxon>
        <taxon>eudicotyledons</taxon>
        <taxon>Gunneridae</taxon>
        <taxon>Pentapetalae</taxon>
        <taxon>Caryophyllales</taxon>
        <taxon>Cactineae</taxon>
        <taxon>Cactaceae</taxon>
        <taxon>Opuntioideae</taxon>
        <taxon>Opuntia</taxon>
    </lineage>
</organism>
<evidence type="ECO:0000313" key="1">
    <source>
        <dbReference type="EMBL" id="MBA4657780.1"/>
    </source>
</evidence>
<dbReference type="AlphaFoldDB" id="A0A7C9E253"/>
<reference evidence="1" key="2">
    <citation type="submission" date="2020-07" db="EMBL/GenBank/DDBJ databases">
        <authorList>
            <person name="Vera ALvarez R."/>
            <person name="Arias-Moreno D.M."/>
            <person name="Jimenez-Jacinto V."/>
            <person name="Jimenez-Bremont J.F."/>
            <person name="Swaminathan K."/>
            <person name="Moose S.P."/>
            <person name="Guerrero-Gonzalez M.L."/>
            <person name="Marino-Ramirez L."/>
            <person name="Landsman D."/>
            <person name="Rodriguez-Kessler M."/>
            <person name="Delgado-Sanchez P."/>
        </authorList>
    </citation>
    <scope>NUCLEOTIDE SEQUENCE</scope>
    <source>
        <tissue evidence="1">Cladode</tissue>
    </source>
</reference>
<dbReference type="EMBL" id="GISG01197969">
    <property type="protein sequence ID" value="MBA4657780.1"/>
    <property type="molecule type" value="Transcribed_RNA"/>
</dbReference>
<name>A0A7C9E253_OPUST</name>
<sequence>MFCCMSISDAFATDASPLWTIRCSRIRICFLFSWISCSRFSICVLEASGSFTDCSTRRLRVLVLKAISPASILTCSTRRSISSEIVISSAAKFEPLMSSPACSDSEIMLPIAESSSFHLLEDLLCLK</sequence>
<proteinExistence type="predicted"/>